<evidence type="ECO:0000313" key="2">
    <source>
        <dbReference type="EMBL" id="MFC5508391.1"/>
    </source>
</evidence>
<organism evidence="2 3">
    <name type="scientific">Bosea massiliensis</name>
    <dbReference type="NCBI Taxonomy" id="151419"/>
    <lineage>
        <taxon>Bacteria</taxon>
        <taxon>Pseudomonadati</taxon>
        <taxon>Pseudomonadota</taxon>
        <taxon>Alphaproteobacteria</taxon>
        <taxon>Hyphomicrobiales</taxon>
        <taxon>Boseaceae</taxon>
        <taxon>Bosea</taxon>
    </lineage>
</organism>
<evidence type="ECO:0000313" key="3">
    <source>
        <dbReference type="Proteomes" id="UP001596060"/>
    </source>
</evidence>
<name>A0ABW0P7W5_9HYPH</name>
<dbReference type="RefSeq" id="WP_067988194.1">
    <property type="nucleotide sequence ID" value="NZ_JBHSLU010000089.1"/>
</dbReference>
<feature type="region of interest" description="Disordered" evidence="1">
    <location>
        <begin position="300"/>
        <end position="322"/>
    </location>
</feature>
<evidence type="ECO:0000256" key="1">
    <source>
        <dbReference type="SAM" id="MobiDB-lite"/>
    </source>
</evidence>
<keyword evidence="3" id="KW-1185">Reference proteome</keyword>
<dbReference type="EMBL" id="JBHSLU010000089">
    <property type="protein sequence ID" value="MFC5508391.1"/>
    <property type="molecule type" value="Genomic_DNA"/>
</dbReference>
<protein>
    <submittedName>
        <fullName evidence="2">Uncharacterized protein</fullName>
    </submittedName>
</protein>
<sequence>MRIEKAMSDRPTNPGQQTRWVAYVEGNLAGGYLPKYAFTWRGFACGENDAITNAAKAAQLALRTFDALDRRPVTLADPFVATALRVEAVPEGYPTRNDFTHGLSVVGEPFIQRGGPEEKLCFTVERSDYIPGSSEHKVASRVRREIERLLMIDPAIRRAARDGRQISISWQTRVDVLYPTGGPQRPCREVGFSVCDERHVGIPLAEATANAILMLMLQARVAYSTWKQCRLFSLIWWPPVNERPGYQDAFEEQRARLLCNPGRLFGEAIWDLLRFGHADLAAHAVAMADTTEPRVSAPIAESAGTSKAARTVPSLPNAATLN</sequence>
<comment type="caution">
    <text evidence="2">The sequence shown here is derived from an EMBL/GenBank/DDBJ whole genome shotgun (WGS) entry which is preliminary data.</text>
</comment>
<accession>A0ABW0P7W5</accession>
<dbReference type="Proteomes" id="UP001596060">
    <property type="component" value="Unassembled WGS sequence"/>
</dbReference>
<proteinExistence type="predicted"/>
<reference evidence="3" key="1">
    <citation type="journal article" date="2019" name="Int. J. Syst. Evol. Microbiol.">
        <title>The Global Catalogue of Microorganisms (GCM) 10K type strain sequencing project: providing services to taxonomists for standard genome sequencing and annotation.</title>
        <authorList>
            <consortium name="The Broad Institute Genomics Platform"/>
            <consortium name="The Broad Institute Genome Sequencing Center for Infectious Disease"/>
            <person name="Wu L."/>
            <person name="Ma J."/>
        </authorList>
    </citation>
    <scope>NUCLEOTIDE SEQUENCE [LARGE SCALE GENOMIC DNA]</scope>
    <source>
        <strain evidence="3">CCUG 43117</strain>
    </source>
</reference>
<gene>
    <name evidence="2" type="ORF">ACFPN9_24410</name>
</gene>